<name>A0A662ZIT4_9GAMM</name>
<keyword evidence="2" id="KW-0472">Membrane</keyword>
<proteinExistence type="predicted"/>
<dbReference type="GO" id="GO:0043683">
    <property type="term" value="P:type IV pilus assembly"/>
    <property type="evidence" value="ECO:0007669"/>
    <property type="project" value="TreeGrafter"/>
</dbReference>
<dbReference type="GO" id="GO:0043107">
    <property type="term" value="P:type IV pilus-dependent motility"/>
    <property type="evidence" value="ECO:0007669"/>
    <property type="project" value="TreeGrafter"/>
</dbReference>
<feature type="coiled-coil region" evidence="1">
    <location>
        <begin position="47"/>
        <end position="91"/>
    </location>
</feature>
<dbReference type="RefSeq" id="WP_093142958.1">
    <property type="nucleotide sequence ID" value="NZ_FOXF01000039.1"/>
</dbReference>
<reference evidence="3 4" key="1">
    <citation type="submission" date="2016-10" db="EMBL/GenBank/DDBJ databases">
        <authorList>
            <person name="Varghese N."/>
            <person name="Submissions S."/>
        </authorList>
    </citation>
    <scope>NUCLEOTIDE SEQUENCE [LARGE SCALE GENOMIC DNA]</scope>
    <source>
        <strain evidence="3 4">DSM 1361</strain>
    </source>
</reference>
<dbReference type="OrthoDB" id="5296173at2"/>
<keyword evidence="2" id="KW-1133">Transmembrane helix</keyword>
<dbReference type="InterPro" id="IPR052534">
    <property type="entry name" value="Extracell_DNA_Util/SecSys_Comp"/>
</dbReference>
<feature type="transmembrane region" description="Helical" evidence="2">
    <location>
        <begin position="21"/>
        <end position="43"/>
    </location>
</feature>
<evidence type="ECO:0000256" key="2">
    <source>
        <dbReference type="SAM" id="Phobius"/>
    </source>
</evidence>
<protein>
    <submittedName>
        <fullName evidence="3">Type IV pilus assembly protein PilN</fullName>
    </submittedName>
</protein>
<dbReference type="Pfam" id="PF05137">
    <property type="entry name" value="PilN"/>
    <property type="match status" value="1"/>
</dbReference>
<dbReference type="InterPro" id="IPR007813">
    <property type="entry name" value="PilN"/>
</dbReference>
<dbReference type="AlphaFoldDB" id="A0A662ZIT4"/>
<keyword evidence="2" id="KW-0812">Transmembrane</keyword>
<evidence type="ECO:0000256" key="1">
    <source>
        <dbReference type="SAM" id="Coils"/>
    </source>
</evidence>
<dbReference type="Proteomes" id="UP000243745">
    <property type="component" value="Unassembled WGS sequence"/>
</dbReference>
<dbReference type="EMBL" id="FOXF01000039">
    <property type="protein sequence ID" value="SFP58246.1"/>
    <property type="molecule type" value="Genomic_DNA"/>
</dbReference>
<keyword evidence="1" id="KW-0175">Coiled coil</keyword>
<dbReference type="PANTHER" id="PTHR40278:SF2">
    <property type="entry name" value="TYPE IV PILUS INNER MEMBRANE COMPONENT PILN"/>
    <property type="match status" value="1"/>
</dbReference>
<organism evidence="3 4">
    <name type="scientific">Ruminobacter amylophilus</name>
    <dbReference type="NCBI Taxonomy" id="867"/>
    <lineage>
        <taxon>Bacteria</taxon>
        <taxon>Pseudomonadati</taxon>
        <taxon>Pseudomonadota</taxon>
        <taxon>Gammaproteobacteria</taxon>
        <taxon>Aeromonadales</taxon>
        <taxon>Succinivibrionaceae</taxon>
        <taxon>Ruminobacter</taxon>
    </lineage>
</organism>
<accession>A0A662ZIT4</accession>
<keyword evidence="4" id="KW-1185">Reference proteome</keyword>
<evidence type="ECO:0000313" key="3">
    <source>
        <dbReference type="EMBL" id="SFP58246.1"/>
    </source>
</evidence>
<gene>
    <name evidence="3" type="ORF">SAMN02910344_01786</name>
</gene>
<sequence>MSNINLLPWREVIKERQRKNFLQLMVVFLFAGAIVAILIYFALDWRIQNQEDRNSQWKNEIKVVDQKIAEIEKLKQRRQELIDRMNAIDKLQQSRNIPVHLYSDLPTLVSSGVYLGYMNYDNRIVKLGGLAESNPRLSSMLRNIDNSQWLGNGTITQTKAEVRDGKKIIPTLPDGLYAFDMLFSVLDSQNNAQAPNNSMKGGR</sequence>
<dbReference type="PANTHER" id="PTHR40278">
    <property type="entry name" value="DNA UTILIZATION PROTEIN HOFN"/>
    <property type="match status" value="1"/>
</dbReference>
<evidence type="ECO:0000313" key="4">
    <source>
        <dbReference type="Proteomes" id="UP000243745"/>
    </source>
</evidence>